<gene>
    <name evidence="2" type="ORF">HPULCUR_007680</name>
</gene>
<feature type="transmembrane region" description="Helical" evidence="1">
    <location>
        <begin position="17"/>
        <end position="36"/>
    </location>
</feature>
<sequence>MSQFRTFFKHSADFPEVLPLVGILSFALAGAGFMTLHQARSPDVVWNHKTNSEPWQHVHQGDQVKLAAYNQKYDRPYHRTEW</sequence>
<evidence type="ECO:0008006" key="4">
    <source>
        <dbReference type="Google" id="ProtNLM"/>
    </source>
</evidence>
<keyword evidence="1" id="KW-0472">Membrane</keyword>
<keyword evidence="3" id="KW-1185">Reference proteome</keyword>
<dbReference type="InterPro" id="IPR010530">
    <property type="entry name" value="B12D"/>
</dbReference>
<evidence type="ECO:0000313" key="3">
    <source>
        <dbReference type="Proteomes" id="UP001476247"/>
    </source>
</evidence>
<dbReference type="PANTHER" id="PTHR14256">
    <property type="entry name" value="NADH-UBIQUINONE OXIDOREDUCTASE MLRQ SUBUNIT"/>
    <property type="match status" value="1"/>
</dbReference>
<evidence type="ECO:0000256" key="1">
    <source>
        <dbReference type="SAM" id="Phobius"/>
    </source>
</evidence>
<comment type="caution">
    <text evidence="2">The sequence shown here is derived from an EMBL/GenBank/DDBJ whole genome shotgun (WGS) entry which is preliminary data.</text>
</comment>
<accession>A0ABP9Y5G4</accession>
<dbReference type="Pfam" id="PF06522">
    <property type="entry name" value="B12D"/>
    <property type="match status" value="1"/>
</dbReference>
<proteinExistence type="predicted"/>
<dbReference type="EMBL" id="BAABUJ010000022">
    <property type="protein sequence ID" value="GAA5802217.1"/>
    <property type="molecule type" value="Genomic_DNA"/>
</dbReference>
<organism evidence="2 3">
    <name type="scientific">Helicostylum pulchrum</name>
    <dbReference type="NCBI Taxonomy" id="562976"/>
    <lineage>
        <taxon>Eukaryota</taxon>
        <taxon>Fungi</taxon>
        <taxon>Fungi incertae sedis</taxon>
        <taxon>Mucoromycota</taxon>
        <taxon>Mucoromycotina</taxon>
        <taxon>Mucoromycetes</taxon>
        <taxon>Mucorales</taxon>
        <taxon>Mucorineae</taxon>
        <taxon>Mucoraceae</taxon>
        <taxon>Helicostylum</taxon>
    </lineage>
</organism>
<keyword evidence="1" id="KW-0812">Transmembrane</keyword>
<evidence type="ECO:0000313" key="2">
    <source>
        <dbReference type="EMBL" id="GAA5802217.1"/>
    </source>
</evidence>
<dbReference type="Proteomes" id="UP001476247">
    <property type="component" value="Unassembled WGS sequence"/>
</dbReference>
<keyword evidence="1" id="KW-1133">Transmembrane helix</keyword>
<dbReference type="PANTHER" id="PTHR14256:SF1">
    <property type="entry name" value="GEO09626P1"/>
    <property type="match status" value="1"/>
</dbReference>
<name>A0ABP9Y5G4_9FUNG</name>
<protein>
    <recommendedName>
        <fullName evidence="4">NADH dehydrogenase [ubiquinone] 1 alpha subcomplex subunit 4</fullName>
    </recommendedName>
</protein>
<reference evidence="2 3" key="1">
    <citation type="submission" date="2024-04" db="EMBL/GenBank/DDBJ databases">
        <title>genome sequences of Mucor flavus KT1a and Helicostylum pulchrum KT1b strains isolation_sourced from the surface of a dry-aged beef.</title>
        <authorList>
            <person name="Toyotome T."/>
            <person name="Hosono M."/>
            <person name="Torimaru M."/>
            <person name="Fukuda K."/>
            <person name="Mikami N."/>
        </authorList>
    </citation>
    <scope>NUCLEOTIDE SEQUENCE [LARGE SCALE GENOMIC DNA]</scope>
    <source>
        <strain evidence="2 3">KT1b</strain>
    </source>
</reference>